<reference evidence="8 9" key="1">
    <citation type="submission" date="2019-07" db="EMBL/GenBank/DDBJ databases">
        <title>Shewanella sp. YLB-06 whole genomic sequence.</title>
        <authorList>
            <person name="Yu L."/>
        </authorList>
    </citation>
    <scope>NUCLEOTIDE SEQUENCE [LARGE SCALE GENOMIC DNA]</scope>
    <source>
        <strain evidence="8 9">YLB-06</strain>
    </source>
</reference>
<name>A0ABX5WUK8_9GAMM</name>
<evidence type="ECO:0000256" key="2">
    <source>
        <dbReference type="ARBA" id="ARBA00022670"/>
    </source>
</evidence>
<evidence type="ECO:0000313" key="8">
    <source>
        <dbReference type="EMBL" id="QDO82593.1"/>
    </source>
</evidence>
<evidence type="ECO:0000256" key="1">
    <source>
        <dbReference type="ARBA" id="ARBA00007261"/>
    </source>
</evidence>
<keyword evidence="3" id="KW-0378">Hydrolase</keyword>
<dbReference type="Gene3D" id="3.30.830.10">
    <property type="entry name" value="Metalloenzyme, LuxS/M16 peptidase-like"/>
    <property type="match status" value="2"/>
</dbReference>
<sequence>MKTEFSLKYCLLAYSLCLYAFISPNTLAEELNLEQLAAPLYHLEQKISYQTLDNGLQIRLLPMDNTLSVSIASQFSVGSRDEAPGQTGYAHLFEHMLFKGSKNAPGDSYAQTMSSLSGQFNASTFFDFTNYYLTIPSAALELALWLEADRFIRPALTQETVTNQQATVLEEMATSIDNQPYVRQAMEFLLKQAQGTPYQHAVIGSKQDIAQSTPTSLNQFHQNHYRPDAMQLSIVGGLPPQTTEWIQSLFGDWAKASTPINAHQEYIFDNKSVRAEIVDNRGPWPALLLAWHTVGQANRDAAAVTLLEGYLFQNRNSIIKQSGLKDPEQLLTYSIPLSMEHMGVTNLVIVPRAKTSLDKLAGNIEQMINQLSSQGISESDLDHLKAEWLNLKLRQVDSPSALARALSATLPQDRLVPLTGPWERINAVTTADMQRVAGRYFNHGYVRLDLLPPWYVRWGKTLLEWLPGGLTDSLEDSVL</sequence>
<comment type="similarity">
    <text evidence="1">Belongs to the peptidase M16 family.</text>
</comment>
<evidence type="ECO:0000259" key="6">
    <source>
        <dbReference type="Pfam" id="PF00675"/>
    </source>
</evidence>
<dbReference type="Pfam" id="PF00675">
    <property type="entry name" value="Peptidase_M16"/>
    <property type="match status" value="1"/>
</dbReference>
<evidence type="ECO:0000256" key="3">
    <source>
        <dbReference type="ARBA" id="ARBA00022801"/>
    </source>
</evidence>
<dbReference type="PANTHER" id="PTHR43690:SF17">
    <property type="entry name" value="PROTEIN YHJJ"/>
    <property type="match status" value="1"/>
</dbReference>
<dbReference type="InterPro" id="IPR011249">
    <property type="entry name" value="Metalloenz_LuxS/M16"/>
</dbReference>
<organism evidence="8 9">
    <name type="scientific">Shewanella psychropiezotolerans</name>
    <dbReference type="NCBI Taxonomy" id="2593655"/>
    <lineage>
        <taxon>Bacteria</taxon>
        <taxon>Pseudomonadati</taxon>
        <taxon>Pseudomonadota</taxon>
        <taxon>Gammaproteobacteria</taxon>
        <taxon>Alteromonadales</taxon>
        <taxon>Shewanellaceae</taxon>
        <taxon>Shewanella</taxon>
    </lineage>
</organism>
<dbReference type="InterPro" id="IPR050626">
    <property type="entry name" value="Peptidase_M16"/>
</dbReference>
<feature type="domain" description="Peptidase M16 N-terminal" evidence="6">
    <location>
        <begin position="66"/>
        <end position="187"/>
    </location>
</feature>
<evidence type="ECO:0000313" key="9">
    <source>
        <dbReference type="Proteomes" id="UP000315947"/>
    </source>
</evidence>
<dbReference type="Proteomes" id="UP000315947">
    <property type="component" value="Chromosome"/>
</dbReference>
<keyword evidence="4" id="KW-0862">Zinc</keyword>
<proteinExistence type="inferred from homology"/>
<keyword evidence="9" id="KW-1185">Reference proteome</keyword>
<dbReference type="SUPFAM" id="SSF63411">
    <property type="entry name" value="LuxS/MPP-like metallohydrolase"/>
    <property type="match status" value="2"/>
</dbReference>
<dbReference type="RefSeq" id="WP_144044981.1">
    <property type="nucleotide sequence ID" value="NZ_CP041614.1"/>
</dbReference>
<dbReference type="Pfam" id="PF05193">
    <property type="entry name" value="Peptidase_M16_C"/>
    <property type="match status" value="1"/>
</dbReference>
<keyword evidence="5" id="KW-0482">Metalloprotease</keyword>
<dbReference type="EMBL" id="CP041614">
    <property type="protein sequence ID" value="QDO82593.1"/>
    <property type="molecule type" value="Genomic_DNA"/>
</dbReference>
<evidence type="ECO:0000259" key="7">
    <source>
        <dbReference type="Pfam" id="PF05193"/>
    </source>
</evidence>
<feature type="domain" description="Peptidase M16 C-terminal" evidence="7">
    <location>
        <begin position="213"/>
        <end position="386"/>
    </location>
</feature>
<accession>A0ABX5WUK8</accession>
<evidence type="ECO:0000256" key="4">
    <source>
        <dbReference type="ARBA" id="ARBA00022833"/>
    </source>
</evidence>
<dbReference type="InterPro" id="IPR011765">
    <property type="entry name" value="Pept_M16_N"/>
</dbReference>
<evidence type="ECO:0000256" key="5">
    <source>
        <dbReference type="ARBA" id="ARBA00023049"/>
    </source>
</evidence>
<gene>
    <name evidence="8" type="ORF">FM037_04255</name>
</gene>
<keyword evidence="2" id="KW-0645">Protease</keyword>
<protein>
    <submittedName>
        <fullName evidence="8">Insulinase family protein</fullName>
    </submittedName>
</protein>
<dbReference type="PANTHER" id="PTHR43690">
    <property type="entry name" value="NARDILYSIN"/>
    <property type="match status" value="1"/>
</dbReference>
<dbReference type="InterPro" id="IPR007863">
    <property type="entry name" value="Peptidase_M16_C"/>
</dbReference>